<comment type="caution">
    <text evidence="2">The sequence shown here is derived from an EMBL/GenBank/DDBJ whole genome shotgun (WGS) entry which is preliminary data.</text>
</comment>
<gene>
    <name evidence="2" type="ORF">ASNO1_46120</name>
</gene>
<proteinExistence type="predicted"/>
<name>A0ABQ6QWE8_9BACT</name>
<feature type="compositionally biased region" description="Pro residues" evidence="1">
    <location>
        <begin position="56"/>
        <end position="74"/>
    </location>
</feature>
<evidence type="ECO:0000313" key="3">
    <source>
        <dbReference type="Proteomes" id="UP001342631"/>
    </source>
</evidence>
<accession>A0ABQ6QWE8</accession>
<dbReference type="Proteomes" id="UP001342631">
    <property type="component" value="Unassembled WGS sequence"/>
</dbReference>
<evidence type="ECO:0000313" key="2">
    <source>
        <dbReference type="EMBL" id="GMU08359.1"/>
    </source>
</evidence>
<protein>
    <submittedName>
        <fullName evidence="2">Uncharacterized protein</fullName>
    </submittedName>
</protein>
<sequence>MPVRSPARGTWSRPDNRHSSRRVGCLKPIPDSPSVLGKERRLAAWPAPRQEIVTSMPPPARPSAPQPQPQELPVPSYPAVETFIEKASASDVQALFAPVKQGLADLKGPRAEVGKKAQAAIARSEELLALLVDVREKLVAESKQPKGRK</sequence>
<feature type="region of interest" description="Disordered" evidence="1">
    <location>
        <begin position="51"/>
        <end position="74"/>
    </location>
</feature>
<dbReference type="EMBL" id="BTTX01000004">
    <property type="protein sequence ID" value="GMU08359.1"/>
    <property type="molecule type" value="Genomic_DNA"/>
</dbReference>
<organism evidence="2 3">
    <name type="scientific">Corallococcus caeni</name>
    <dbReference type="NCBI Taxonomy" id="3082388"/>
    <lineage>
        <taxon>Bacteria</taxon>
        <taxon>Pseudomonadati</taxon>
        <taxon>Myxococcota</taxon>
        <taxon>Myxococcia</taxon>
        <taxon>Myxococcales</taxon>
        <taxon>Cystobacterineae</taxon>
        <taxon>Myxococcaceae</taxon>
        <taxon>Corallococcus</taxon>
    </lineage>
</organism>
<keyword evidence="3" id="KW-1185">Reference proteome</keyword>
<feature type="region of interest" description="Disordered" evidence="1">
    <location>
        <begin position="1"/>
        <end position="34"/>
    </location>
</feature>
<evidence type="ECO:0000256" key="1">
    <source>
        <dbReference type="SAM" id="MobiDB-lite"/>
    </source>
</evidence>
<reference evidence="2 3" key="1">
    <citation type="journal article" date="2024" name="Arch. Microbiol.">
        <title>Corallococcus caeni sp. nov., a novel myxobacterium isolated from activated sludge.</title>
        <authorList>
            <person name="Tomita S."/>
            <person name="Nakai R."/>
            <person name="Kuroda K."/>
            <person name="Kurashita H."/>
            <person name="Hatamoto M."/>
            <person name="Yamaguchi T."/>
            <person name="Narihiro T."/>
        </authorList>
    </citation>
    <scope>NUCLEOTIDE SEQUENCE [LARGE SCALE GENOMIC DNA]</scope>
    <source>
        <strain evidence="2 3">NO1</strain>
    </source>
</reference>